<protein>
    <submittedName>
        <fullName evidence="2">Putative secreted protein</fullName>
    </submittedName>
</protein>
<proteinExistence type="predicted"/>
<dbReference type="EMBL" id="GGFL01011381">
    <property type="protein sequence ID" value="MBW75559.1"/>
    <property type="molecule type" value="Transcribed_RNA"/>
</dbReference>
<evidence type="ECO:0000256" key="1">
    <source>
        <dbReference type="SAM" id="SignalP"/>
    </source>
</evidence>
<feature type="signal peptide" evidence="1">
    <location>
        <begin position="1"/>
        <end position="25"/>
    </location>
</feature>
<sequence>MFLAVSYVQITICSLRLLVFGVSRAVLSLQAESVGSSGGRAGYSAALLVSRTNWCPLRNNRSPDRVKRDLLVEVWTK</sequence>
<keyword evidence="1" id="KW-0732">Signal</keyword>
<name>A0A2M4DDH9_ANODA</name>
<reference evidence="2" key="1">
    <citation type="submission" date="2018-01" db="EMBL/GenBank/DDBJ databases">
        <title>An insight into the sialome of Amazonian anophelines.</title>
        <authorList>
            <person name="Ribeiro J.M."/>
            <person name="Scarpassa V."/>
            <person name="Calvo E."/>
        </authorList>
    </citation>
    <scope>NUCLEOTIDE SEQUENCE</scope>
</reference>
<accession>A0A2M4DDH9</accession>
<feature type="chain" id="PRO_5014746934" evidence="1">
    <location>
        <begin position="26"/>
        <end position="77"/>
    </location>
</feature>
<organism evidence="2">
    <name type="scientific">Anopheles darlingi</name>
    <name type="common">Mosquito</name>
    <dbReference type="NCBI Taxonomy" id="43151"/>
    <lineage>
        <taxon>Eukaryota</taxon>
        <taxon>Metazoa</taxon>
        <taxon>Ecdysozoa</taxon>
        <taxon>Arthropoda</taxon>
        <taxon>Hexapoda</taxon>
        <taxon>Insecta</taxon>
        <taxon>Pterygota</taxon>
        <taxon>Neoptera</taxon>
        <taxon>Endopterygota</taxon>
        <taxon>Diptera</taxon>
        <taxon>Nematocera</taxon>
        <taxon>Culicoidea</taxon>
        <taxon>Culicidae</taxon>
        <taxon>Anophelinae</taxon>
        <taxon>Anopheles</taxon>
    </lineage>
</organism>
<dbReference type="AlphaFoldDB" id="A0A2M4DDH9"/>
<evidence type="ECO:0000313" key="2">
    <source>
        <dbReference type="EMBL" id="MBW75559.1"/>
    </source>
</evidence>